<evidence type="ECO:0000313" key="3">
    <source>
        <dbReference type="Proteomes" id="UP001186944"/>
    </source>
</evidence>
<sequence>MNLFLFIACLVQVYDVTYGVSVMTFNADLSPTTCRIDSQSKVHPGTCEFESRRDRLIEKLNKDSFFSDAICLQGIWYEKDAVEIIDKLQKSGQYEYSYSFLHDQQQGDIDTKAKYPPPCHNDTENIRLLQFCNDISCYSDPRRYRLFQCIEDECKMDRLMEKMSESCLGCLYHGTVNDNFDECTMSQYAFNPTGLLFLSKRPMSNIRRGFYHDVEQMKERIHGQDYTYYKSRELIQRGYLDVNVNGIGRVVCTQLTEKLGDLYIDLHPDFTSYEEKNKFEMKQLAIMLKDEKKAIVLADMSSTPVITKLGGKLGFQFQDHFNTYFGGWEDPISSSYFHHDPHCTVCCGNDFVRKEGICGKSGGVGYMMDHVLLKGYHVKDRNIPAPDVSKREMEQYLTPS</sequence>
<organism evidence="2 3">
    <name type="scientific">Pinctada imbricata</name>
    <name type="common">Atlantic pearl-oyster</name>
    <name type="synonym">Pinctada martensii</name>
    <dbReference type="NCBI Taxonomy" id="66713"/>
    <lineage>
        <taxon>Eukaryota</taxon>
        <taxon>Metazoa</taxon>
        <taxon>Spiralia</taxon>
        <taxon>Lophotrochozoa</taxon>
        <taxon>Mollusca</taxon>
        <taxon>Bivalvia</taxon>
        <taxon>Autobranchia</taxon>
        <taxon>Pteriomorphia</taxon>
        <taxon>Pterioida</taxon>
        <taxon>Pterioidea</taxon>
        <taxon>Pteriidae</taxon>
        <taxon>Pinctada</taxon>
    </lineage>
</organism>
<dbReference type="InterPro" id="IPR036691">
    <property type="entry name" value="Endo/exonu/phosph_ase_sf"/>
</dbReference>
<comment type="caution">
    <text evidence="2">The sequence shown here is derived from an EMBL/GenBank/DDBJ whole genome shotgun (WGS) entry which is preliminary data.</text>
</comment>
<evidence type="ECO:0000313" key="2">
    <source>
        <dbReference type="EMBL" id="KAK3098693.1"/>
    </source>
</evidence>
<dbReference type="Proteomes" id="UP001186944">
    <property type="component" value="Unassembled WGS sequence"/>
</dbReference>
<keyword evidence="3" id="KW-1185">Reference proteome</keyword>
<proteinExistence type="predicted"/>
<feature type="signal peptide" evidence="1">
    <location>
        <begin position="1"/>
        <end position="19"/>
    </location>
</feature>
<keyword evidence="1" id="KW-0732">Signal</keyword>
<dbReference type="AlphaFoldDB" id="A0AA88Y5V6"/>
<gene>
    <name evidence="2" type="ORF">FSP39_022098</name>
</gene>
<dbReference type="Gene3D" id="3.60.10.10">
    <property type="entry name" value="Endonuclease/exonuclease/phosphatase"/>
    <property type="match status" value="1"/>
</dbReference>
<accession>A0AA88Y5V6</accession>
<protein>
    <submittedName>
        <fullName evidence="2">Uncharacterized protein</fullName>
    </submittedName>
</protein>
<feature type="chain" id="PRO_5041669394" evidence="1">
    <location>
        <begin position="20"/>
        <end position="400"/>
    </location>
</feature>
<reference evidence="2" key="1">
    <citation type="submission" date="2019-08" db="EMBL/GenBank/DDBJ databases">
        <title>The improved chromosome-level genome for the pearl oyster Pinctada fucata martensii using PacBio sequencing and Hi-C.</title>
        <authorList>
            <person name="Zheng Z."/>
        </authorList>
    </citation>
    <scope>NUCLEOTIDE SEQUENCE</scope>
    <source>
        <strain evidence="2">ZZ-2019</strain>
        <tissue evidence="2">Adductor muscle</tissue>
    </source>
</reference>
<evidence type="ECO:0000256" key="1">
    <source>
        <dbReference type="SAM" id="SignalP"/>
    </source>
</evidence>
<dbReference type="EMBL" id="VSWD01000007">
    <property type="protein sequence ID" value="KAK3098693.1"/>
    <property type="molecule type" value="Genomic_DNA"/>
</dbReference>
<name>A0AA88Y5V6_PINIB</name>